<dbReference type="InterPro" id="IPR012910">
    <property type="entry name" value="Plug_dom"/>
</dbReference>
<dbReference type="eggNOG" id="COG4771">
    <property type="taxonomic scope" value="Bacteria"/>
</dbReference>
<comment type="subcellular location">
    <subcellularLocation>
        <location evidence="1 8">Cell outer membrane</location>
        <topology evidence="1 8">Multi-pass membrane protein</topology>
    </subcellularLocation>
</comment>
<dbReference type="Gene3D" id="2.40.170.20">
    <property type="entry name" value="TonB-dependent receptor, beta-barrel domain"/>
    <property type="match status" value="1"/>
</dbReference>
<dbReference type="AlphaFoldDB" id="F4KU02"/>
<evidence type="ECO:0000256" key="4">
    <source>
        <dbReference type="ARBA" id="ARBA00022692"/>
    </source>
</evidence>
<keyword evidence="2 8" id="KW-0813">Transport</keyword>
<keyword evidence="3 8" id="KW-1134">Transmembrane beta strand</keyword>
<reference key="2">
    <citation type="submission" date="2011-04" db="EMBL/GenBank/DDBJ databases">
        <title>Complete sequence of chromosome of Haliscomenobacter hydrossis DSM 1100.</title>
        <authorList>
            <consortium name="US DOE Joint Genome Institute (JGI-PGF)"/>
            <person name="Lucas S."/>
            <person name="Han J."/>
            <person name="Lapidus A."/>
            <person name="Bruce D."/>
            <person name="Goodwin L."/>
            <person name="Pitluck S."/>
            <person name="Peters L."/>
            <person name="Kyrpides N."/>
            <person name="Mavromatis K."/>
            <person name="Ivanova N."/>
            <person name="Ovchinnikova G."/>
            <person name="Pagani I."/>
            <person name="Daligault H."/>
            <person name="Detter J.C."/>
            <person name="Han C."/>
            <person name="Land M."/>
            <person name="Hauser L."/>
            <person name="Markowitz V."/>
            <person name="Cheng J.-F."/>
            <person name="Hugenholtz P."/>
            <person name="Woyke T."/>
            <person name="Wu D."/>
            <person name="Verbarg S."/>
            <person name="Frueling A."/>
            <person name="Brambilla E."/>
            <person name="Klenk H.-P."/>
            <person name="Eisen J.A."/>
        </authorList>
    </citation>
    <scope>NUCLEOTIDE SEQUENCE</scope>
    <source>
        <strain>DSM 1100</strain>
    </source>
</reference>
<keyword evidence="5" id="KW-0732">Signal</keyword>
<dbReference type="Gene3D" id="2.60.40.1120">
    <property type="entry name" value="Carboxypeptidase-like, regulatory domain"/>
    <property type="match status" value="1"/>
</dbReference>
<keyword evidence="4 8" id="KW-0812">Transmembrane</keyword>
<dbReference type="InterPro" id="IPR023996">
    <property type="entry name" value="TonB-dep_OMP_SusC/RagA"/>
</dbReference>
<dbReference type="PANTHER" id="PTHR30069">
    <property type="entry name" value="TONB-DEPENDENT OUTER MEMBRANE RECEPTOR"/>
    <property type="match status" value="1"/>
</dbReference>
<keyword evidence="6 8" id="KW-0472">Membrane</keyword>
<comment type="similarity">
    <text evidence="8">Belongs to the TonB-dependent receptor family.</text>
</comment>
<reference evidence="10 11" key="1">
    <citation type="journal article" date="2011" name="Stand. Genomic Sci.">
        <title>Complete genome sequence of Haliscomenobacter hydrossis type strain (O).</title>
        <authorList>
            <consortium name="US DOE Joint Genome Institute (JGI-PGF)"/>
            <person name="Daligault H."/>
            <person name="Lapidus A."/>
            <person name="Zeytun A."/>
            <person name="Nolan M."/>
            <person name="Lucas S."/>
            <person name="Del Rio T.G."/>
            <person name="Tice H."/>
            <person name="Cheng J.F."/>
            <person name="Tapia R."/>
            <person name="Han C."/>
            <person name="Goodwin L."/>
            <person name="Pitluck S."/>
            <person name="Liolios K."/>
            <person name="Pagani I."/>
            <person name="Ivanova N."/>
            <person name="Huntemann M."/>
            <person name="Mavromatis K."/>
            <person name="Mikhailova N."/>
            <person name="Pati A."/>
            <person name="Chen A."/>
            <person name="Palaniappan K."/>
            <person name="Land M."/>
            <person name="Hauser L."/>
            <person name="Brambilla E.M."/>
            <person name="Rohde M."/>
            <person name="Verbarg S."/>
            <person name="Goker M."/>
            <person name="Bristow J."/>
            <person name="Eisen J.A."/>
            <person name="Markowitz V."/>
            <person name="Hugenholtz P."/>
            <person name="Kyrpides N.C."/>
            <person name="Klenk H.P."/>
            <person name="Woyke T."/>
        </authorList>
    </citation>
    <scope>NUCLEOTIDE SEQUENCE [LARGE SCALE GENOMIC DNA]</scope>
    <source>
        <strain evidence="11">ATCC 27775 / DSM 1100 / LMG 10767 / O</strain>
    </source>
</reference>
<dbReference type="EMBL" id="CP002691">
    <property type="protein sequence ID" value="AEE49138.1"/>
    <property type="molecule type" value="Genomic_DNA"/>
</dbReference>
<dbReference type="PANTHER" id="PTHR30069:SF29">
    <property type="entry name" value="HEMOGLOBIN AND HEMOGLOBIN-HAPTOGLOBIN-BINDING PROTEIN 1-RELATED"/>
    <property type="match status" value="1"/>
</dbReference>
<dbReference type="InterPro" id="IPR008969">
    <property type="entry name" value="CarboxyPept-like_regulatory"/>
</dbReference>
<dbReference type="InterPro" id="IPR023997">
    <property type="entry name" value="TonB-dep_OMP_SusC/RagA_CS"/>
</dbReference>
<keyword evidence="11" id="KW-1185">Reference proteome</keyword>
<organism evidence="10 11">
    <name type="scientific">Haliscomenobacter hydrossis (strain ATCC 27775 / DSM 1100 / LMG 10767 / O)</name>
    <dbReference type="NCBI Taxonomy" id="760192"/>
    <lineage>
        <taxon>Bacteria</taxon>
        <taxon>Pseudomonadati</taxon>
        <taxon>Bacteroidota</taxon>
        <taxon>Saprospiria</taxon>
        <taxon>Saprospirales</taxon>
        <taxon>Haliscomenobacteraceae</taxon>
        <taxon>Haliscomenobacter</taxon>
    </lineage>
</organism>
<dbReference type="GO" id="GO:0044718">
    <property type="term" value="P:siderophore transmembrane transport"/>
    <property type="evidence" value="ECO:0007669"/>
    <property type="project" value="TreeGrafter"/>
</dbReference>
<dbReference type="InterPro" id="IPR036942">
    <property type="entry name" value="Beta-barrel_TonB_sf"/>
</dbReference>
<evidence type="ECO:0000313" key="10">
    <source>
        <dbReference type="EMBL" id="AEE49138.1"/>
    </source>
</evidence>
<dbReference type="GO" id="GO:0015344">
    <property type="term" value="F:siderophore uptake transmembrane transporter activity"/>
    <property type="evidence" value="ECO:0007669"/>
    <property type="project" value="TreeGrafter"/>
</dbReference>
<dbReference type="Pfam" id="PF13715">
    <property type="entry name" value="CarbopepD_reg_2"/>
    <property type="match status" value="1"/>
</dbReference>
<dbReference type="RefSeq" id="WP_013763693.1">
    <property type="nucleotide sequence ID" value="NC_015510.1"/>
</dbReference>
<evidence type="ECO:0000313" key="11">
    <source>
        <dbReference type="Proteomes" id="UP000008461"/>
    </source>
</evidence>
<dbReference type="KEGG" id="hhy:Halhy_1243"/>
<feature type="domain" description="TonB-dependent receptor plug" evidence="9">
    <location>
        <begin position="133"/>
        <end position="260"/>
    </location>
</feature>
<dbReference type="NCBIfam" id="TIGR04057">
    <property type="entry name" value="SusC_RagA_signa"/>
    <property type="match status" value="1"/>
</dbReference>
<evidence type="ECO:0000256" key="8">
    <source>
        <dbReference type="PROSITE-ProRule" id="PRU01360"/>
    </source>
</evidence>
<accession>F4KU02</accession>
<keyword evidence="7 8" id="KW-0998">Cell outer membrane</keyword>
<dbReference type="PROSITE" id="PS52016">
    <property type="entry name" value="TONB_DEPENDENT_REC_3"/>
    <property type="match status" value="1"/>
</dbReference>
<dbReference type="Gene3D" id="2.170.130.10">
    <property type="entry name" value="TonB-dependent receptor, plug domain"/>
    <property type="match status" value="1"/>
</dbReference>
<dbReference type="GO" id="GO:0009279">
    <property type="term" value="C:cell outer membrane"/>
    <property type="evidence" value="ECO:0007669"/>
    <property type="project" value="UniProtKB-SubCell"/>
</dbReference>
<evidence type="ECO:0000256" key="6">
    <source>
        <dbReference type="ARBA" id="ARBA00023136"/>
    </source>
</evidence>
<evidence type="ECO:0000256" key="7">
    <source>
        <dbReference type="ARBA" id="ARBA00023237"/>
    </source>
</evidence>
<protein>
    <submittedName>
        <fullName evidence="10">TonB-dependent receptor plug</fullName>
    </submittedName>
</protein>
<name>F4KU02_HALH1</name>
<dbReference type="eggNOG" id="COG4206">
    <property type="taxonomic scope" value="Bacteria"/>
</dbReference>
<keyword evidence="10" id="KW-0675">Receptor</keyword>
<dbReference type="InterPro" id="IPR039426">
    <property type="entry name" value="TonB-dep_rcpt-like"/>
</dbReference>
<proteinExistence type="inferred from homology"/>
<dbReference type="SUPFAM" id="SSF56935">
    <property type="entry name" value="Porins"/>
    <property type="match status" value="1"/>
</dbReference>
<evidence type="ECO:0000256" key="1">
    <source>
        <dbReference type="ARBA" id="ARBA00004571"/>
    </source>
</evidence>
<dbReference type="SUPFAM" id="SSF49464">
    <property type="entry name" value="Carboxypeptidase regulatory domain-like"/>
    <property type="match status" value="1"/>
</dbReference>
<evidence type="ECO:0000256" key="2">
    <source>
        <dbReference type="ARBA" id="ARBA00022448"/>
    </source>
</evidence>
<dbReference type="Proteomes" id="UP000008461">
    <property type="component" value="Chromosome"/>
</dbReference>
<evidence type="ECO:0000256" key="3">
    <source>
        <dbReference type="ARBA" id="ARBA00022452"/>
    </source>
</evidence>
<sequence length="1064" mass="116296">MTKKYAFLHISSVILLLLLPWAGFAQGKIMLNVKGMVKDETGSPLIGVNIQLKGTPLATITDLDGNYTLSGELGSEGEYTLVTSYIGYANSSQTMQVSASNASFTLNFDMSPDMLNLDEVVVTGNTSTTTRKSLGNNISVLKADNIKNSGTTNSLGALQGKVMGAQITQNSGDPAGGISVRLRGASSINGSSDPLYIIDGIIVDNSSQNVINRNADAQTTGFSAGQNRLVDLNSSDIERIEVLNGASAAALYGARAANGVIQIFTKRGKSEKLRVEFSTSLITSQLRKEIPMTTIGERFGKKGNERLETAQDRLTVLLTVGLTDAQLNAQGVKFVKAGYTPRTLVTDKYAVQRYNYWDDIFQSATGTENNLSFSGGNDKTQFYASLGYYDNEGILKNTNFKRYNFRLNLDQTLTSWAKLSFGLGSNLSTSRDMPNGNNFFNPISGVFIIDNVWNLNDRDANGNLRQVEQVRINPLSIIETFDITQQTYRTMGNVKLSLFPVKGLNIDLIGGGDIYSLQGNEYHPRLPYTGVSADFFPDGYVSLATDNLMLFNNDLNITYNRNLTKALTSTTMAGYQIQYNRRQYAAQDGRDLAPFGKTIAAANNLFNRPVQSLSERFISGAFIQQTFGFKEQVFLTLAGRIDKSSVFAEDNQNNFYPKISGSWVLSDYLKNKTLISSAKLRAAYGQAGNLTGIGAYDRFDNYLLSSIGGLASITPSTTFANPSVRPEKMTEFEFGGDFAFLNNRLSLSVNVYSQKITDLLLTKPVPPSVGGTSIVTNVGDNTYMDNNGFELMLNAALVRKKDFKWDLGILFNRNRNRVYGIDGDFFFLRTGGPQAVLNGQSFGAFYGTYYARDNSGNLLKTTQGLLQPERGVQTTALQGTTDRGADGQPKTTGVGSTELRKVIGDPTPDWTGSVNTSIAYKKLSFYVLFDAVMGGDVYNWNRITSNNVGWGPLAEQEIRGEVPRGTVASVAGGINGGRIQEEHVEDGSFVKIREVALTYELGKVKGLFDNFNISVIGRNLYSFDNYQGFDPEANSAGQSDRVRGDDFGAVPIPRTLLVRLNGRF</sequence>
<dbReference type="InterPro" id="IPR037066">
    <property type="entry name" value="Plug_dom_sf"/>
</dbReference>
<dbReference type="NCBIfam" id="TIGR04056">
    <property type="entry name" value="OMP_RagA_SusC"/>
    <property type="match status" value="1"/>
</dbReference>
<gene>
    <name evidence="10" type="ordered locus">Halhy_1243</name>
</gene>
<dbReference type="HOGENOM" id="CLU_004317_2_1_10"/>
<evidence type="ECO:0000256" key="5">
    <source>
        <dbReference type="ARBA" id="ARBA00022729"/>
    </source>
</evidence>
<dbReference type="Pfam" id="PF07715">
    <property type="entry name" value="Plug"/>
    <property type="match status" value="1"/>
</dbReference>
<dbReference type="STRING" id="760192.Halhy_1243"/>
<evidence type="ECO:0000259" key="9">
    <source>
        <dbReference type="Pfam" id="PF07715"/>
    </source>
</evidence>